<comment type="caution">
    <text evidence="2">The sequence shown here is derived from an EMBL/GenBank/DDBJ whole genome shotgun (WGS) entry which is preliminary data.</text>
</comment>
<dbReference type="InterPro" id="IPR008538">
    <property type="entry name" value="Uma2"/>
</dbReference>
<proteinExistence type="predicted"/>
<dbReference type="Proteomes" id="UP001221686">
    <property type="component" value="Unassembled WGS sequence"/>
</dbReference>
<dbReference type="CDD" id="cd06260">
    <property type="entry name" value="DUF820-like"/>
    <property type="match status" value="1"/>
</dbReference>
<evidence type="ECO:0000313" key="3">
    <source>
        <dbReference type="Proteomes" id="UP001221686"/>
    </source>
</evidence>
<dbReference type="Gene3D" id="3.90.1570.10">
    <property type="entry name" value="tt1808, chain A"/>
    <property type="match status" value="1"/>
</dbReference>
<sequence>MQPAAHGATLADLLAVSDEKPYFELLEGELSQKAAPLFSHGDTQFSIGEQVRRHFRGPPGGDKLGGWWIGGEVHVELAPNEVVVPDVVGWRIDRLPEPPAGFPVKSRPDWICEVASPSSPSRDTVRKLRMYHRAGVPHYWIADPDQQTLTVFRWQPEGYLVVLTTQPPEQVRPEPFEAVEYSVAALLGVGE</sequence>
<keyword evidence="3" id="KW-1185">Reference proteome</keyword>
<organism evidence="2 3">
    <name type="scientific">Nannocystis bainbridge</name>
    <dbReference type="NCBI Taxonomy" id="2995303"/>
    <lineage>
        <taxon>Bacteria</taxon>
        <taxon>Pseudomonadati</taxon>
        <taxon>Myxococcota</taxon>
        <taxon>Polyangia</taxon>
        <taxon>Nannocystales</taxon>
        <taxon>Nannocystaceae</taxon>
        <taxon>Nannocystis</taxon>
    </lineage>
</organism>
<dbReference type="InterPro" id="IPR011335">
    <property type="entry name" value="Restrct_endonuc-II-like"/>
</dbReference>
<dbReference type="Pfam" id="PF05685">
    <property type="entry name" value="Uma2"/>
    <property type="match status" value="1"/>
</dbReference>
<dbReference type="PANTHER" id="PTHR34107:SF4">
    <property type="entry name" value="SLL1222 PROTEIN"/>
    <property type="match status" value="1"/>
</dbReference>
<dbReference type="SUPFAM" id="SSF52980">
    <property type="entry name" value="Restriction endonuclease-like"/>
    <property type="match status" value="1"/>
</dbReference>
<protein>
    <submittedName>
        <fullName evidence="2">Uma2 family endonuclease</fullName>
    </submittedName>
</protein>
<accession>A0ABT5EBW7</accession>
<keyword evidence="2" id="KW-0255">Endonuclease</keyword>
<feature type="domain" description="Putative restriction endonuclease" evidence="1">
    <location>
        <begin position="17"/>
        <end position="180"/>
    </location>
</feature>
<evidence type="ECO:0000313" key="2">
    <source>
        <dbReference type="EMBL" id="MDC0722281.1"/>
    </source>
</evidence>
<reference evidence="2 3" key="1">
    <citation type="submission" date="2022-11" db="EMBL/GenBank/DDBJ databases">
        <title>Minimal conservation of predation-associated metabolite biosynthetic gene clusters underscores biosynthetic potential of Myxococcota including descriptions for ten novel species: Archangium lansinium sp. nov., Myxococcus landrumus sp. nov., Nannocystis bai.</title>
        <authorList>
            <person name="Ahearne A."/>
            <person name="Stevens C."/>
            <person name="Dowd S."/>
        </authorList>
    </citation>
    <scope>NUCLEOTIDE SEQUENCE [LARGE SCALE GENOMIC DNA]</scope>
    <source>
        <strain evidence="2 3">BB15-2</strain>
    </source>
</reference>
<dbReference type="GO" id="GO:0004519">
    <property type="term" value="F:endonuclease activity"/>
    <property type="evidence" value="ECO:0007669"/>
    <property type="project" value="UniProtKB-KW"/>
</dbReference>
<name>A0ABT5EBW7_9BACT</name>
<dbReference type="PANTHER" id="PTHR34107">
    <property type="entry name" value="SLL0198 PROTEIN-RELATED"/>
    <property type="match status" value="1"/>
</dbReference>
<gene>
    <name evidence="2" type="ORF">POL25_35650</name>
</gene>
<dbReference type="RefSeq" id="WP_272090816.1">
    <property type="nucleotide sequence ID" value="NZ_JAQNDL010000003.1"/>
</dbReference>
<dbReference type="InterPro" id="IPR012296">
    <property type="entry name" value="Nuclease_put_TT1808"/>
</dbReference>
<dbReference type="EMBL" id="JAQNDL010000003">
    <property type="protein sequence ID" value="MDC0722281.1"/>
    <property type="molecule type" value="Genomic_DNA"/>
</dbReference>
<keyword evidence="2" id="KW-0378">Hydrolase</keyword>
<evidence type="ECO:0000259" key="1">
    <source>
        <dbReference type="Pfam" id="PF05685"/>
    </source>
</evidence>
<keyword evidence="2" id="KW-0540">Nuclease</keyword>